<evidence type="ECO:0000256" key="1">
    <source>
        <dbReference type="ARBA" id="ARBA00005990"/>
    </source>
</evidence>
<protein>
    <submittedName>
        <fullName evidence="6">FMN reductase</fullName>
    </submittedName>
</protein>
<dbReference type="EMBL" id="SJOI01000001">
    <property type="protein sequence ID" value="TCL05220.1"/>
    <property type="molecule type" value="Genomic_DNA"/>
</dbReference>
<dbReference type="InterPro" id="IPR029039">
    <property type="entry name" value="Flavoprotein-like_sf"/>
</dbReference>
<evidence type="ECO:0000256" key="4">
    <source>
        <dbReference type="ARBA" id="ARBA00023002"/>
    </source>
</evidence>
<dbReference type="RefSeq" id="WP_132923945.1">
    <property type="nucleotide sequence ID" value="NZ_CP075169.1"/>
</dbReference>
<keyword evidence="3" id="KW-0288">FMN</keyword>
<dbReference type="AlphaFoldDB" id="A0A4R1NLW5"/>
<dbReference type="GO" id="GO:0008752">
    <property type="term" value="F:FMN reductase [NAD(P)H] activity"/>
    <property type="evidence" value="ECO:0007669"/>
    <property type="project" value="InterPro"/>
</dbReference>
<dbReference type="GO" id="GO:0046306">
    <property type="term" value="P:alkanesulfonate catabolic process"/>
    <property type="evidence" value="ECO:0007669"/>
    <property type="project" value="InterPro"/>
</dbReference>
<dbReference type="Gene3D" id="3.40.50.360">
    <property type="match status" value="1"/>
</dbReference>
<keyword evidence="7" id="KW-1185">Reference proteome</keyword>
<evidence type="ECO:0000256" key="3">
    <source>
        <dbReference type="ARBA" id="ARBA00022643"/>
    </source>
</evidence>
<dbReference type="PANTHER" id="PTHR43408">
    <property type="entry name" value="FMN REDUCTASE (NADPH)"/>
    <property type="match status" value="1"/>
</dbReference>
<keyword evidence="4" id="KW-0560">Oxidoreductase</keyword>
<evidence type="ECO:0000313" key="7">
    <source>
        <dbReference type="Proteomes" id="UP000294555"/>
    </source>
</evidence>
<dbReference type="NCBIfam" id="NF007859">
    <property type="entry name" value="PRK10569.1"/>
    <property type="match status" value="1"/>
</dbReference>
<dbReference type="PANTHER" id="PTHR43408:SF1">
    <property type="entry name" value="FMN REDUCTASE (NADPH)"/>
    <property type="match status" value="1"/>
</dbReference>
<proteinExistence type="inferred from homology"/>
<keyword evidence="2" id="KW-0285">Flavoprotein</keyword>
<dbReference type="InterPro" id="IPR005025">
    <property type="entry name" value="FMN_Rdtase-like_dom"/>
</dbReference>
<name>A0A4R1NLW5_9GAMM</name>
<dbReference type="InterPro" id="IPR051814">
    <property type="entry name" value="NAD(P)H-dep_FMN_reductase"/>
</dbReference>
<organism evidence="6 7">
    <name type="scientific">Sodalis ligni</name>
    <dbReference type="NCBI Taxonomy" id="2697027"/>
    <lineage>
        <taxon>Bacteria</taxon>
        <taxon>Pseudomonadati</taxon>
        <taxon>Pseudomonadota</taxon>
        <taxon>Gammaproteobacteria</taxon>
        <taxon>Enterobacterales</taxon>
        <taxon>Bruguierivoracaceae</taxon>
        <taxon>Sodalis</taxon>
    </lineage>
</organism>
<gene>
    <name evidence="6" type="ORF">EZJ58_3394</name>
</gene>
<sequence length="184" mass="20223">MNVITLAGSPRFPSRSAVLLTVAQHWLEGQGIDVTPWNLFNFNPEDLLYARFDSPALKVFIEQLADADGIIISTPIYKASFAGALKTLLDLLPERAFEHKVVLPVATGGSSGHMLALDYALKPVLNALKAQEILHGVFAEDSQITHYDRNPQLSAELENRLMESLGTFSRAMERQAQFNGITAS</sequence>
<accession>A0A4R1NLW5</accession>
<dbReference type="Pfam" id="PF03358">
    <property type="entry name" value="FMN_red"/>
    <property type="match status" value="1"/>
</dbReference>
<dbReference type="Proteomes" id="UP000294555">
    <property type="component" value="Unassembled WGS sequence"/>
</dbReference>
<comment type="similarity">
    <text evidence="1">Belongs to the SsuE family.</text>
</comment>
<dbReference type="OrthoDB" id="1643408at2"/>
<evidence type="ECO:0000256" key="2">
    <source>
        <dbReference type="ARBA" id="ARBA00022630"/>
    </source>
</evidence>
<dbReference type="NCBIfam" id="TIGR03567">
    <property type="entry name" value="FMN_reduc_SsuE"/>
    <property type="match status" value="1"/>
</dbReference>
<evidence type="ECO:0000259" key="5">
    <source>
        <dbReference type="Pfam" id="PF03358"/>
    </source>
</evidence>
<dbReference type="InterPro" id="IPR020048">
    <property type="entry name" value="NADPH-dep_FMN_reduc_SsuE"/>
</dbReference>
<reference evidence="6 7" key="1">
    <citation type="submission" date="2019-02" db="EMBL/GenBank/DDBJ databases">
        <title>Investigation of anaerobic lignin degradation for improved lignocellulosic biofuels.</title>
        <authorList>
            <person name="Deangelis K."/>
        </authorList>
    </citation>
    <scope>NUCLEOTIDE SEQUENCE [LARGE SCALE GENOMIC DNA]</scope>
    <source>
        <strain evidence="6 7">159R</strain>
    </source>
</reference>
<feature type="domain" description="NADPH-dependent FMN reductase-like" evidence="5">
    <location>
        <begin position="1"/>
        <end position="141"/>
    </location>
</feature>
<evidence type="ECO:0000313" key="6">
    <source>
        <dbReference type="EMBL" id="TCL05220.1"/>
    </source>
</evidence>
<comment type="caution">
    <text evidence="6">The sequence shown here is derived from an EMBL/GenBank/DDBJ whole genome shotgun (WGS) entry which is preliminary data.</text>
</comment>
<dbReference type="SUPFAM" id="SSF52218">
    <property type="entry name" value="Flavoproteins"/>
    <property type="match status" value="1"/>
</dbReference>